<comment type="caution">
    <text evidence="10">The sequence shown here is derived from an EMBL/GenBank/DDBJ whole genome shotgun (WGS) entry which is preliminary data.</text>
</comment>
<organism evidence="10 11">
    <name type="scientific">Stella humosa</name>
    <dbReference type="NCBI Taxonomy" id="94"/>
    <lineage>
        <taxon>Bacteria</taxon>
        <taxon>Pseudomonadati</taxon>
        <taxon>Pseudomonadota</taxon>
        <taxon>Alphaproteobacteria</taxon>
        <taxon>Rhodospirillales</taxon>
        <taxon>Stellaceae</taxon>
        <taxon>Stella</taxon>
    </lineage>
</organism>
<dbReference type="GO" id="GO:0003678">
    <property type="term" value="F:DNA helicase activity"/>
    <property type="evidence" value="ECO:0007669"/>
    <property type="project" value="TreeGrafter"/>
</dbReference>
<dbReference type="AlphaFoldDB" id="A0A3N1KLN2"/>
<dbReference type="SMART" id="SM00490">
    <property type="entry name" value="HELICc"/>
    <property type="match status" value="1"/>
</dbReference>
<evidence type="ECO:0000256" key="7">
    <source>
        <dbReference type="ARBA" id="ARBA00023204"/>
    </source>
</evidence>
<name>A0A3N1KLN2_9PROT</name>
<dbReference type="InterPro" id="IPR047112">
    <property type="entry name" value="RecG/Mfd"/>
</dbReference>
<sequence length="702" mass="76228">MPRYGNPEHPLRPEPLFPLFAPVTSLPGLGQRLGALVERVAGARVVDLLWHLPVGIVDRRYAPTLAEVEEGRIATLTVTVDGHQPGEGRRPHRVRCSDGTGSITLVFFHARREQMERAFPIGSTRLVSGRVERFGDDLQMPHPDRVGPPEEAGSIQTVEPVHALTAGLPPAVLRRSIAAAVQRAPSLPEWLDPAWKARQGWADWRVALAAAHAPTDEEGLQPGEPARARLAFDELLASQLALNLLRRRQRRVAGRPRTGDGHLRRLVLDALPYRLTGAQDRCVAEILADMATPTRMLRLLQGDVGSGKTIVALLAMLTAVEAGGQAALMAPTDLLARQHLARLAPLAAAAGLEVGFLSGRDKGKAREATLGRLADGSLRLVVGTHALFQDDVQFEALGLAVIDEQHRFGVHQRLMLARKGDAVDVLVTTATPIPRTLLLTAYGDIDVSRIDEKPPGRRPVATVALPAERLDEVVSAVDRAMATGAKVYWVCPLIEESDLVDMAAATLRAQQLEARFPGRVALIHGRMKGAERDAAMAGFADGATAILVATTVIEVGVDIPDATVMVIEHAEHFGLAQLHQLRGRIGRGSRPSTCILLHTPPLGETARARLRIMRETEDGFRIAEEDLRLRGGGEVLGTRQSGMPDFRLADPAAHADLMQAAHDDARMIVERDPELRGPRGEALRMLLYLFERDAAIRYVRSG</sequence>
<dbReference type="NCBIfam" id="NF008164">
    <property type="entry name" value="PRK10917.1-2"/>
    <property type="match status" value="1"/>
</dbReference>
<dbReference type="SMART" id="SM00487">
    <property type="entry name" value="DEXDc"/>
    <property type="match status" value="1"/>
</dbReference>
<proteinExistence type="predicted"/>
<dbReference type="Pfam" id="PF19833">
    <property type="entry name" value="RecG_dom3_C"/>
    <property type="match status" value="1"/>
</dbReference>
<evidence type="ECO:0000256" key="3">
    <source>
        <dbReference type="ARBA" id="ARBA00022801"/>
    </source>
</evidence>
<dbReference type="InterPro" id="IPR012340">
    <property type="entry name" value="NA-bd_OB-fold"/>
</dbReference>
<evidence type="ECO:0000313" key="10">
    <source>
        <dbReference type="EMBL" id="ROP81274.1"/>
    </source>
</evidence>
<dbReference type="EMBL" id="RJKX01000018">
    <property type="protein sequence ID" value="ROP81274.1"/>
    <property type="molecule type" value="Genomic_DNA"/>
</dbReference>
<dbReference type="GO" id="GO:0005524">
    <property type="term" value="F:ATP binding"/>
    <property type="evidence" value="ECO:0007669"/>
    <property type="project" value="UniProtKB-KW"/>
</dbReference>
<dbReference type="InterPro" id="IPR014001">
    <property type="entry name" value="Helicase_ATP-bd"/>
</dbReference>
<dbReference type="SUPFAM" id="SSF50249">
    <property type="entry name" value="Nucleic acid-binding proteins"/>
    <property type="match status" value="1"/>
</dbReference>
<accession>A0A3N1KLN2</accession>
<reference evidence="10 11" key="1">
    <citation type="submission" date="2018-11" db="EMBL/GenBank/DDBJ databases">
        <title>Genomic Encyclopedia of Type Strains, Phase IV (KMG-IV): sequencing the most valuable type-strain genomes for metagenomic binning, comparative biology and taxonomic classification.</title>
        <authorList>
            <person name="Goeker M."/>
        </authorList>
    </citation>
    <scope>NUCLEOTIDE SEQUENCE [LARGE SCALE GENOMIC DNA]</scope>
    <source>
        <strain evidence="10 11">DSM 5900</strain>
    </source>
</reference>
<feature type="domain" description="Helicase C-terminal" evidence="9">
    <location>
        <begin position="469"/>
        <end position="628"/>
    </location>
</feature>
<protein>
    <submittedName>
        <fullName evidence="10">ATP-dependent DNA helicase RecG</fullName>
    </submittedName>
</protein>
<keyword evidence="6" id="KW-0238">DNA-binding</keyword>
<dbReference type="CDD" id="cd04488">
    <property type="entry name" value="RecG_wedge_OBF"/>
    <property type="match status" value="1"/>
</dbReference>
<evidence type="ECO:0000256" key="1">
    <source>
        <dbReference type="ARBA" id="ARBA00022741"/>
    </source>
</evidence>
<evidence type="ECO:0000313" key="11">
    <source>
        <dbReference type="Proteomes" id="UP000278222"/>
    </source>
</evidence>
<evidence type="ECO:0000256" key="4">
    <source>
        <dbReference type="ARBA" id="ARBA00022806"/>
    </source>
</evidence>
<dbReference type="InterPro" id="IPR001650">
    <property type="entry name" value="Helicase_C-like"/>
</dbReference>
<dbReference type="Gene3D" id="3.40.50.300">
    <property type="entry name" value="P-loop containing nucleotide triphosphate hydrolases"/>
    <property type="match status" value="2"/>
</dbReference>
<dbReference type="GO" id="GO:0006281">
    <property type="term" value="P:DNA repair"/>
    <property type="evidence" value="ECO:0007669"/>
    <property type="project" value="UniProtKB-KW"/>
</dbReference>
<keyword evidence="11" id="KW-1185">Reference proteome</keyword>
<dbReference type="PANTHER" id="PTHR47964:SF1">
    <property type="entry name" value="ATP-DEPENDENT DNA HELICASE HOMOLOG RECG, CHLOROPLASTIC"/>
    <property type="match status" value="1"/>
</dbReference>
<evidence type="ECO:0000259" key="8">
    <source>
        <dbReference type="PROSITE" id="PS51192"/>
    </source>
</evidence>
<keyword evidence="4 10" id="KW-0347">Helicase</keyword>
<dbReference type="GO" id="GO:0003677">
    <property type="term" value="F:DNA binding"/>
    <property type="evidence" value="ECO:0007669"/>
    <property type="project" value="UniProtKB-KW"/>
</dbReference>
<dbReference type="SUPFAM" id="SSF52540">
    <property type="entry name" value="P-loop containing nucleoside triphosphate hydrolases"/>
    <property type="match status" value="2"/>
</dbReference>
<dbReference type="NCBIfam" id="NF008168">
    <property type="entry name" value="PRK10917.2-2"/>
    <property type="match status" value="1"/>
</dbReference>
<dbReference type="Pfam" id="PF00270">
    <property type="entry name" value="DEAD"/>
    <property type="match status" value="1"/>
</dbReference>
<feature type="domain" description="Helicase ATP-binding" evidence="8">
    <location>
        <begin position="289"/>
        <end position="450"/>
    </location>
</feature>
<evidence type="ECO:0000256" key="5">
    <source>
        <dbReference type="ARBA" id="ARBA00022840"/>
    </source>
</evidence>
<evidence type="ECO:0000256" key="6">
    <source>
        <dbReference type="ARBA" id="ARBA00023125"/>
    </source>
</evidence>
<dbReference type="InterPro" id="IPR045562">
    <property type="entry name" value="RecG_dom3_C"/>
</dbReference>
<dbReference type="Gene3D" id="2.40.50.140">
    <property type="entry name" value="Nucleic acid-binding proteins"/>
    <property type="match status" value="1"/>
</dbReference>
<keyword evidence="2" id="KW-0227">DNA damage</keyword>
<keyword evidence="5" id="KW-0067">ATP-binding</keyword>
<keyword evidence="1" id="KW-0547">Nucleotide-binding</keyword>
<dbReference type="InterPro" id="IPR027417">
    <property type="entry name" value="P-loop_NTPase"/>
</dbReference>
<dbReference type="InterPro" id="IPR011545">
    <property type="entry name" value="DEAD/DEAH_box_helicase_dom"/>
</dbReference>
<evidence type="ECO:0000259" key="9">
    <source>
        <dbReference type="PROSITE" id="PS51194"/>
    </source>
</evidence>
<dbReference type="Pfam" id="PF00271">
    <property type="entry name" value="Helicase_C"/>
    <property type="match status" value="1"/>
</dbReference>
<gene>
    <name evidence="10" type="ORF">EDC65_5130</name>
</gene>
<evidence type="ECO:0000256" key="2">
    <source>
        <dbReference type="ARBA" id="ARBA00022763"/>
    </source>
</evidence>
<dbReference type="PANTHER" id="PTHR47964">
    <property type="entry name" value="ATP-DEPENDENT DNA HELICASE HOMOLOG RECG, CHLOROPLASTIC"/>
    <property type="match status" value="1"/>
</dbReference>
<dbReference type="PROSITE" id="PS51194">
    <property type="entry name" value="HELICASE_CTER"/>
    <property type="match status" value="1"/>
</dbReference>
<dbReference type="GO" id="GO:0016787">
    <property type="term" value="F:hydrolase activity"/>
    <property type="evidence" value="ECO:0007669"/>
    <property type="project" value="UniProtKB-KW"/>
</dbReference>
<keyword evidence="7" id="KW-0234">DNA repair</keyword>
<dbReference type="Proteomes" id="UP000278222">
    <property type="component" value="Unassembled WGS sequence"/>
</dbReference>
<keyword evidence="3" id="KW-0378">Hydrolase</keyword>
<dbReference type="PROSITE" id="PS51192">
    <property type="entry name" value="HELICASE_ATP_BIND_1"/>
    <property type="match status" value="1"/>
</dbReference>